<name>A0ABS2H132_9BACL</name>
<dbReference type="PANTHER" id="PTHR33747:SF1">
    <property type="entry name" value="ADENYLATE CYCLASE-ASSOCIATED CAP C-TERMINAL DOMAIN-CONTAINING PROTEIN"/>
    <property type="match status" value="1"/>
</dbReference>
<accession>A0ABS2H132</accession>
<gene>
    <name evidence="1" type="ORF">IM700_000960</name>
</gene>
<dbReference type="Gene3D" id="3.10.450.50">
    <property type="match status" value="1"/>
</dbReference>
<evidence type="ECO:0000313" key="1">
    <source>
        <dbReference type="EMBL" id="MBM6994226.1"/>
    </source>
</evidence>
<proteinExistence type="predicted"/>
<dbReference type="InterPro" id="IPR004027">
    <property type="entry name" value="SEC_C_motif"/>
</dbReference>
<dbReference type="Proteomes" id="UP001516620">
    <property type="component" value="Unassembled WGS sequence"/>
</dbReference>
<dbReference type="PANTHER" id="PTHR33747">
    <property type="entry name" value="UPF0225 PROTEIN SCO1677"/>
    <property type="match status" value="1"/>
</dbReference>
<evidence type="ECO:0000313" key="2">
    <source>
        <dbReference type="Proteomes" id="UP001516620"/>
    </source>
</evidence>
<dbReference type="SUPFAM" id="SSF103642">
    <property type="entry name" value="Sec-C motif"/>
    <property type="match status" value="1"/>
</dbReference>
<comment type="caution">
    <text evidence="1">The sequence shown here is derived from an EMBL/GenBank/DDBJ whole genome shotgun (WGS) entry which is preliminary data.</text>
</comment>
<keyword evidence="2" id="KW-1185">Reference proteome</keyword>
<dbReference type="RefSeq" id="WP_193415641.1">
    <property type="nucleotide sequence ID" value="NZ_JADCNN020000001.1"/>
</dbReference>
<sequence>MIDDTHQLLEENNIKHAIIGERMQRLADILPSLTKTRLAALASVYNISGRSKMKKEELIAAVQAGMEDSETLQAAFLNSRPKEWELFGSLLDGSYQPSNATPFGYYYYFLDRGLLFTFFENNQLHLVIPDEVKSAIRKLDQPSFRKALQRSHQLYNYLMSAINLYGIIAPAKLVEIINAQNGGESISEEELLQQLESFLQRTDQYFELRKGYIASLDMEDKEFEDLVDKVQGKPNFVPDQQELFKYADHDYFEITPQLTALREFVTKEFRLDPESAEYLVDDIQLSCSMEASLQDLLYEFERRDLDFTSQQQAQQTVALITDVYDHTRMWSNAGHTLDELRQMQEMSGNQPATPSIRGHIVQQVRSNKIGRNEPCPCGSGLKYKKCCGK</sequence>
<protein>
    <submittedName>
        <fullName evidence="1">SEC-C domain-containing protein</fullName>
    </submittedName>
</protein>
<reference evidence="1 2" key="1">
    <citation type="submission" date="2021-01" db="EMBL/GenBank/DDBJ databases">
        <title>Paenibacillus sp.nov. isolated from the rhizosphere soil of tomato plant.</title>
        <authorList>
            <person name="Thin K.K."/>
            <person name="Zhang X."/>
            <person name="He S."/>
        </authorList>
    </citation>
    <scope>NUCLEOTIDE SEQUENCE [LARGE SCALE GENOMIC DNA]</scope>
    <source>
        <strain evidence="1 2">DXFW5</strain>
    </source>
</reference>
<dbReference type="Pfam" id="PF02810">
    <property type="entry name" value="SEC-C"/>
    <property type="match status" value="1"/>
</dbReference>
<organism evidence="1 2">
    <name type="scientific">Paenibacillus rhizolycopersici</name>
    <dbReference type="NCBI Taxonomy" id="2780073"/>
    <lineage>
        <taxon>Bacteria</taxon>
        <taxon>Bacillati</taxon>
        <taxon>Bacillota</taxon>
        <taxon>Bacilli</taxon>
        <taxon>Bacillales</taxon>
        <taxon>Paenibacillaceae</taxon>
        <taxon>Paenibacillus</taxon>
    </lineage>
</organism>
<dbReference type="EMBL" id="JADCNN020000001">
    <property type="protein sequence ID" value="MBM6994226.1"/>
    <property type="molecule type" value="Genomic_DNA"/>
</dbReference>